<comment type="caution">
    <text evidence="2">The sequence shown here is derived from an EMBL/GenBank/DDBJ whole genome shotgun (WGS) entry which is preliminary data.</text>
</comment>
<name>A0A7Y0L5F5_9FIRM</name>
<dbReference type="GO" id="GO:0016747">
    <property type="term" value="F:acyltransferase activity, transferring groups other than amino-acyl groups"/>
    <property type="evidence" value="ECO:0007669"/>
    <property type="project" value="InterPro"/>
</dbReference>
<dbReference type="InterPro" id="IPR016181">
    <property type="entry name" value="Acyl_CoA_acyltransferase"/>
</dbReference>
<dbReference type="InterPro" id="IPR000182">
    <property type="entry name" value="GNAT_dom"/>
</dbReference>
<accession>A0A7Y0L5F5</accession>
<gene>
    <name evidence="2" type="ORF">HIJ39_14670</name>
</gene>
<reference evidence="2 3" key="1">
    <citation type="submission" date="2020-04" db="EMBL/GenBank/DDBJ databases">
        <authorList>
            <person name="Zhang R."/>
            <person name="Schippers A."/>
        </authorList>
    </citation>
    <scope>NUCLEOTIDE SEQUENCE [LARGE SCALE GENOMIC DNA]</scope>
    <source>
        <strain evidence="2 3">DSM 109850</strain>
    </source>
</reference>
<dbReference type="AlphaFoldDB" id="A0A7Y0L5F5"/>
<evidence type="ECO:0000313" key="3">
    <source>
        <dbReference type="Proteomes" id="UP000533476"/>
    </source>
</evidence>
<dbReference type="EMBL" id="JABBVZ010000057">
    <property type="protein sequence ID" value="NMP23586.1"/>
    <property type="molecule type" value="Genomic_DNA"/>
</dbReference>
<feature type="domain" description="N-acetyltransferase" evidence="1">
    <location>
        <begin position="119"/>
        <end position="257"/>
    </location>
</feature>
<evidence type="ECO:0000313" key="2">
    <source>
        <dbReference type="EMBL" id="NMP23586.1"/>
    </source>
</evidence>
<proteinExistence type="predicted"/>
<dbReference type="Pfam" id="PF00583">
    <property type="entry name" value="Acetyltransf_1"/>
    <property type="match status" value="1"/>
</dbReference>
<organism evidence="2 3">
    <name type="scientific">Sulfobacillus harzensis</name>
    <dbReference type="NCBI Taxonomy" id="2729629"/>
    <lineage>
        <taxon>Bacteria</taxon>
        <taxon>Bacillati</taxon>
        <taxon>Bacillota</taxon>
        <taxon>Clostridia</taxon>
        <taxon>Eubacteriales</taxon>
        <taxon>Clostridiales Family XVII. Incertae Sedis</taxon>
        <taxon>Sulfobacillus</taxon>
    </lineage>
</organism>
<sequence>MIQQALREVAERWVWFPPTWKIIREPDFTLTLNSQDINDNVVYSSGTSHPEQLVERVEQLIREQGRQQLKWWVSTATREPQRMHAVLSRCGYQSHDIVEVLAWSLEDSSLPWPTLPLTNVGRPNSADDVKDAVTLLSQVFDARGPSSDELKRAVAEWRRDPHEVSGYYVARNHQCEIVGAAGLTLDQWVGKLWGSAVHPEWRHQGLYRQLVKLRAQAALQHGAKYCLVKARIGTSAPILLQAGFQQLATEICYHRRL</sequence>
<protein>
    <submittedName>
        <fullName evidence="2">GNAT family N-acetyltransferase</fullName>
    </submittedName>
</protein>
<keyword evidence="3" id="KW-1185">Reference proteome</keyword>
<dbReference type="SUPFAM" id="SSF55729">
    <property type="entry name" value="Acyl-CoA N-acyltransferases (Nat)"/>
    <property type="match status" value="1"/>
</dbReference>
<evidence type="ECO:0000259" key="1">
    <source>
        <dbReference type="PROSITE" id="PS51186"/>
    </source>
</evidence>
<dbReference type="CDD" id="cd04301">
    <property type="entry name" value="NAT_SF"/>
    <property type="match status" value="1"/>
</dbReference>
<dbReference type="PROSITE" id="PS51186">
    <property type="entry name" value="GNAT"/>
    <property type="match status" value="1"/>
</dbReference>
<dbReference type="RefSeq" id="WP_169100998.1">
    <property type="nucleotide sequence ID" value="NZ_JABBVZ010000057.1"/>
</dbReference>
<keyword evidence="2" id="KW-0808">Transferase</keyword>
<dbReference type="Proteomes" id="UP000533476">
    <property type="component" value="Unassembled WGS sequence"/>
</dbReference>
<dbReference type="Gene3D" id="3.40.630.30">
    <property type="match status" value="1"/>
</dbReference>